<sequence length="293" mass="32915">MTFDQLLTFLWVARLGGMRRAAEQMNLSQPAISARLSALEDSLRVKLFERTPRGVALTRAGELLRTYAEQMLFVREEILSRVANPAGIDRPFRIGCSETIAQSWLPDFLQRFSDRYPGVTLELTIDISLNLREGLMSHQFDLSFLMGPVSDYQVKNVALPKFPLRWYRKTGAQSDLRRVPVISYSRQTRPYRELSSELSRRYGPGVRVYSSASLSTSLKMIAAGTGVGPFPEALARELVAAGEIEEFDPGWAMPALDFTASYLAEPRDFLAEEAADLAAQTGHEWAERMAILE</sequence>
<name>A0A9J6PIT2_9PROT</name>
<keyword evidence="4" id="KW-0804">Transcription</keyword>
<evidence type="ECO:0000313" key="7">
    <source>
        <dbReference type="Proteomes" id="UP001055804"/>
    </source>
</evidence>
<evidence type="ECO:0000256" key="3">
    <source>
        <dbReference type="ARBA" id="ARBA00023125"/>
    </source>
</evidence>
<dbReference type="PROSITE" id="PS50931">
    <property type="entry name" value="HTH_LYSR"/>
    <property type="match status" value="1"/>
</dbReference>
<dbReference type="EMBL" id="JAMZFT010000004">
    <property type="protein sequence ID" value="MCP1337720.1"/>
    <property type="molecule type" value="Genomic_DNA"/>
</dbReference>
<dbReference type="SUPFAM" id="SSF53850">
    <property type="entry name" value="Periplasmic binding protein-like II"/>
    <property type="match status" value="1"/>
</dbReference>
<evidence type="ECO:0000313" key="6">
    <source>
        <dbReference type="EMBL" id="MCP1337720.1"/>
    </source>
</evidence>
<evidence type="ECO:0000259" key="5">
    <source>
        <dbReference type="PROSITE" id="PS50931"/>
    </source>
</evidence>
<dbReference type="Pfam" id="PF03466">
    <property type="entry name" value="LysR_substrate"/>
    <property type="match status" value="1"/>
</dbReference>
<dbReference type="CDD" id="cd05466">
    <property type="entry name" value="PBP2_LTTR_substrate"/>
    <property type="match status" value="1"/>
</dbReference>
<keyword evidence="3" id="KW-0238">DNA-binding</keyword>
<comment type="similarity">
    <text evidence="1">Belongs to the LysR transcriptional regulatory family.</text>
</comment>
<dbReference type="Gene3D" id="1.10.10.10">
    <property type="entry name" value="Winged helix-like DNA-binding domain superfamily/Winged helix DNA-binding domain"/>
    <property type="match status" value="1"/>
</dbReference>
<evidence type="ECO:0000256" key="1">
    <source>
        <dbReference type="ARBA" id="ARBA00009437"/>
    </source>
</evidence>
<dbReference type="GO" id="GO:0003700">
    <property type="term" value="F:DNA-binding transcription factor activity"/>
    <property type="evidence" value="ECO:0007669"/>
    <property type="project" value="InterPro"/>
</dbReference>
<dbReference type="SUPFAM" id="SSF46785">
    <property type="entry name" value="Winged helix' DNA-binding domain"/>
    <property type="match status" value="1"/>
</dbReference>
<proteinExistence type="inferred from homology"/>
<dbReference type="Proteomes" id="UP001055804">
    <property type="component" value="Unassembled WGS sequence"/>
</dbReference>
<keyword evidence="2" id="KW-0805">Transcription regulation</keyword>
<dbReference type="InterPro" id="IPR036390">
    <property type="entry name" value="WH_DNA-bd_sf"/>
</dbReference>
<dbReference type="AlphaFoldDB" id="A0A9J6PIT2"/>
<protein>
    <submittedName>
        <fullName evidence="6">LysR family transcriptional regulator</fullName>
    </submittedName>
</protein>
<feature type="domain" description="HTH lysR-type" evidence="5">
    <location>
        <begin position="1"/>
        <end position="58"/>
    </location>
</feature>
<reference evidence="6" key="1">
    <citation type="submission" date="2022-06" db="EMBL/GenBank/DDBJ databases">
        <title>Isolation and Genomics of Futiania mangrovii gen. nov., sp. nov., a Rare and Metabolically-versatile member in the Class Alphaproteobacteria.</title>
        <authorList>
            <person name="Liu L."/>
            <person name="Huang W.-C."/>
            <person name="Pan J."/>
            <person name="Li J."/>
            <person name="Huang Y."/>
            <person name="Du H."/>
            <person name="Liu Y."/>
            <person name="Li M."/>
        </authorList>
    </citation>
    <scope>NUCLEOTIDE SEQUENCE</scope>
    <source>
        <strain evidence="6">FT118</strain>
    </source>
</reference>
<dbReference type="InterPro" id="IPR000847">
    <property type="entry name" value="LysR_HTH_N"/>
</dbReference>
<dbReference type="RefSeq" id="WP_269333689.1">
    <property type="nucleotide sequence ID" value="NZ_JAMZFT010000004.1"/>
</dbReference>
<dbReference type="InterPro" id="IPR036388">
    <property type="entry name" value="WH-like_DNA-bd_sf"/>
</dbReference>
<dbReference type="Pfam" id="PF00126">
    <property type="entry name" value="HTH_1"/>
    <property type="match status" value="1"/>
</dbReference>
<dbReference type="FunFam" id="1.10.10.10:FF:000001">
    <property type="entry name" value="LysR family transcriptional regulator"/>
    <property type="match status" value="1"/>
</dbReference>
<keyword evidence="7" id="KW-1185">Reference proteome</keyword>
<dbReference type="Gene3D" id="3.40.190.10">
    <property type="entry name" value="Periplasmic binding protein-like II"/>
    <property type="match status" value="2"/>
</dbReference>
<gene>
    <name evidence="6" type="ORF">NJQ99_14960</name>
</gene>
<dbReference type="InterPro" id="IPR005119">
    <property type="entry name" value="LysR_subst-bd"/>
</dbReference>
<dbReference type="GO" id="GO:0000976">
    <property type="term" value="F:transcription cis-regulatory region binding"/>
    <property type="evidence" value="ECO:0007669"/>
    <property type="project" value="TreeGrafter"/>
</dbReference>
<evidence type="ECO:0000256" key="2">
    <source>
        <dbReference type="ARBA" id="ARBA00023015"/>
    </source>
</evidence>
<accession>A0A9J6PIT2</accession>
<organism evidence="6 7">
    <name type="scientific">Futiania mangrovi</name>
    <dbReference type="NCBI Taxonomy" id="2959716"/>
    <lineage>
        <taxon>Bacteria</taxon>
        <taxon>Pseudomonadati</taxon>
        <taxon>Pseudomonadota</taxon>
        <taxon>Alphaproteobacteria</taxon>
        <taxon>Futianiales</taxon>
        <taxon>Futianiaceae</taxon>
        <taxon>Futiania</taxon>
    </lineage>
</organism>
<evidence type="ECO:0000256" key="4">
    <source>
        <dbReference type="ARBA" id="ARBA00023163"/>
    </source>
</evidence>
<dbReference type="PANTHER" id="PTHR30126:SF77">
    <property type="entry name" value="TRANSCRIPTIONAL REGULATORY PROTEIN"/>
    <property type="match status" value="1"/>
</dbReference>
<dbReference type="PANTHER" id="PTHR30126">
    <property type="entry name" value="HTH-TYPE TRANSCRIPTIONAL REGULATOR"/>
    <property type="match status" value="1"/>
</dbReference>
<comment type="caution">
    <text evidence="6">The sequence shown here is derived from an EMBL/GenBank/DDBJ whole genome shotgun (WGS) entry which is preliminary data.</text>
</comment>
<dbReference type="PRINTS" id="PR00039">
    <property type="entry name" value="HTHLYSR"/>
</dbReference>